<dbReference type="EMBL" id="WTYZ01000001">
    <property type="protein sequence ID" value="MXO81868.1"/>
    <property type="molecule type" value="Genomic_DNA"/>
</dbReference>
<feature type="chain" id="PRO_5032585628" description="HdeA/HdeB family protein" evidence="1">
    <location>
        <begin position="23"/>
        <end position="139"/>
    </location>
</feature>
<feature type="signal peptide" evidence="1">
    <location>
        <begin position="1"/>
        <end position="22"/>
    </location>
</feature>
<keyword evidence="1" id="KW-0732">Signal</keyword>
<reference evidence="2 3" key="1">
    <citation type="submission" date="2019-12" db="EMBL/GenBank/DDBJ databases">
        <title>Genomic-based taxomic classification of the family Erythrobacteraceae.</title>
        <authorList>
            <person name="Xu L."/>
        </authorList>
    </citation>
    <scope>NUCLEOTIDE SEQUENCE [LARGE SCALE GENOMIC DNA]</scope>
    <source>
        <strain evidence="2 3">KCTC 42006</strain>
    </source>
</reference>
<organism evidence="2 3">
    <name type="scientific">Pontixanthobacter aestiaquae</name>
    <dbReference type="NCBI Taxonomy" id="1509367"/>
    <lineage>
        <taxon>Bacteria</taxon>
        <taxon>Pseudomonadati</taxon>
        <taxon>Pseudomonadota</taxon>
        <taxon>Alphaproteobacteria</taxon>
        <taxon>Sphingomonadales</taxon>
        <taxon>Erythrobacteraceae</taxon>
        <taxon>Pontixanthobacter</taxon>
    </lineage>
</organism>
<sequence length="139" mass="15341">MLNTFKYLPLVVAAAFAVPAAAQSDEEIYEGGVNCGALHSYISGALQDADEQAAGQAFESATRFFMLALVRNEETAENDMQKIVDSLIERIEGMESDTEIEEFIAAGIKRCEAFRESVAEEYDAIEFEDEAQEEPQAEE</sequence>
<evidence type="ECO:0008006" key="4">
    <source>
        <dbReference type="Google" id="ProtNLM"/>
    </source>
</evidence>
<accession>A0A844Z2G8</accession>
<dbReference type="RefSeq" id="WP_160612226.1">
    <property type="nucleotide sequence ID" value="NZ_JAUFQM010000001.1"/>
</dbReference>
<evidence type="ECO:0000256" key="1">
    <source>
        <dbReference type="SAM" id="SignalP"/>
    </source>
</evidence>
<dbReference type="AlphaFoldDB" id="A0A844Z2G8"/>
<evidence type="ECO:0000313" key="3">
    <source>
        <dbReference type="Proteomes" id="UP000460290"/>
    </source>
</evidence>
<comment type="caution">
    <text evidence="2">The sequence shown here is derived from an EMBL/GenBank/DDBJ whole genome shotgun (WGS) entry which is preliminary data.</text>
</comment>
<proteinExistence type="predicted"/>
<evidence type="ECO:0000313" key="2">
    <source>
        <dbReference type="EMBL" id="MXO81868.1"/>
    </source>
</evidence>
<dbReference type="Proteomes" id="UP000460290">
    <property type="component" value="Unassembled WGS sequence"/>
</dbReference>
<keyword evidence="3" id="KW-1185">Reference proteome</keyword>
<name>A0A844Z2G8_9SPHN</name>
<gene>
    <name evidence="2" type="ORF">GRI35_00590</name>
</gene>
<protein>
    <recommendedName>
        <fullName evidence="4">HdeA/HdeB family protein</fullName>
    </recommendedName>
</protein>